<proteinExistence type="predicted"/>
<feature type="region of interest" description="Disordered" evidence="1">
    <location>
        <begin position="128"/>
        <end position="203"/>
    </location>
</feature>
<name>A0A183ADG3_9TREM</name>
<organism evidence="4">
    <name type="scientific">Echinostoma caproni</name>
    <dbReference type="NCBI Taxonomy" id="27848"/>
    <lineage>
        <taxon>Eukaryota</taxon>
        <taxon>Metazoa</taxon>
        <taxon>Spiralia</taxon>
        <taxon>Lophotrochozoa</taxon>
        <taxon>Platyhelminthes</taxon>
        <taxon>Trematoda</taxon>
        <taxon>Digenea</taxon>
        <taxon>Plagiorchiida</taxon>
        <taxon>Echinostomata</taxon>
        <taxon>Echinostomatoidea</taxon>
        <taxon>Echinostomatidae</taxon>
        <taxon>Echinostoma</taxon>
    </lineage>
</organism>
<evidence type="ECO:0000313" key="4">
    <source>
        <dbReference type="WBParaSite" id="ECPE_0000501001-mRNA-1"/>
    </source>
</evidence>
<feature type="compositionally biased region" description="Acidic residues" evidence="1">
    <location>
        <begin position="136"/>
        <end position="148"/>
    </location>
</feature>
<reference evidence="4" key="1">
    <citation type="submission" date="2016-06" db="UniProtKB">
        <authorList>
            <consortium name="WormBaseParasite"/>
        </authorList>
    </citation>
    <scope>IDENTIFICATION</scope>
</reference>
<feature type="compositionally biased region" description="Acidic residues" evidence="1">
    <location>
        <begin position="160"/>
        <end position="173"/>
    </location>
</feature>
<keyword evidence="3" id="KW-1185">Reference proteome</keyword>
<dbReference type="WBParaSite" id="ECPE_0000501001-mRNA-1">
    <property type="protein sequence ID" value="ECPE_0000501001-mRNA-1"/>
    <property type="gene ID" value="ECPE_0000501001"/>
</dbReference>
<protein>
    <submittedName>
        <fullName evidence="4">FK506-binding protein 4-like</fullName>
    </submittedName>
</protein>
<reference evidence="2 3" key="2">
    <citation type="submission" date="2018-11" db="EMBL/GenBank/DDBJ databases">
        <authorList>
            <consortium name="Pathogen Informatics"/>
        </authorList>
    </citation>
    <scope>NUCLEOTIDE SEQUENCE [LARGE SCALE GENOMIC DNA]</scope>
    <source>
        <strain evidence="2 3">Egypt</strain>
    </source>
</reference>
<evidence type="ECO:0000313" key="3">
    <source>
        <dbReference type="Proteomes" id="UP000272942"/>
    </source>
</evidence>
<evidence type="ECO:0000256" key="1">
    <source>
        <dbReference type="SAM" id="MobiDB-lite"/>
    </source>
</evidence>
<dbReference type="EMBL" id="UZAN01041838">
    <property type="protein sequence ID" value="VDP74251.1"/>
    <property type="molecule type" value="Genomic_DNA"/>
</dbReference>
<gene>
    <name evidence="2" type="ORF">ECPE_LOCUS4998</name>
</gene>
<sequence length="272" mass="30693">MKCEDFSHRREEAPVTPLLRPSSGGFLPGKLPLTVFICWSGLLGRVWIEEGSQEVPKQLAFIYDRDANGITSYFGRFFNIEESDLPKSLSDIERVAFVDVEVKAPGYPSKQSSRQKSRLTAREILLGATSYRPSSSDDDDDEEEDENENSEHSEAVQESTDVESEESDEEDSSASEVSMGAVERSEVCDPNTNKNESEDNVKKLTKKVKKVKVSDEKSTIGIITAAEIRAKHRRERRQQEQINFQQQVRRSARAKLKRQGRSSLKAELTLFG</sequence>
<dbReference type="Proteomes" id="UP000272942">
    <property type="component" value="Unassembled WGS sequence"/>
</dbReference>
<accession>A0A183ADG3</accession>
<dbReference type="AlphaFoldDB" id="A0A183ADG3"/>
<evidence type="ECO:0000313" key="2">
    <source>
        <dbReference type="EMBL" id="VDP74251.1"/>
    </source>
</evidence>